<sequence>MRRSTESATVELRPLPNEEGFVDRDNHEPDDNHVQVLPPVDRGLEAWRFLLASFFIEALLWGFPLSYGVFQDYYSRQPEFAEDNSIAVIGTLSTSIYFIGAPFAMPLVKRFQRFQRYMVVIGWSGCALSLLAASFCTSVKGLIATQGVFYGISFLMLYFPLLRMLNEWFVERRGFAYGVLYAGGGASGVGLPFLLDLLLSKYGYRTTLRAVAVAQFVLVAPVLRYVKGRLPPSSHAAFRSVDLQFFSNPLFYCFAVSNLFQGFAYYIPSLYLPSFASDLGLSTTMGALILALNNGATVFGQVGFGLLSDRVSNVLILACVSSLASAIASFTLWGLASSLEATIVFSLVYGWFAGGYVVFWTKFGSLLSEDPQLPFSLMAFGRGIGNIATGPLAASLTTGSVMSGYGLGKFQPLIIFLGSLMLCSSLGILGYPLKRQPGRLEL</sequence>
<keyword evidence="4" id="KW-0812">Transmembrane</keyword>
<gene>
    <name evidence="5" type="ORF">B0J13DRAFT_470260</name>
</gene>
<dbReference type="OrthoDB" id="2213137at2759"/>
<feature type="transmembrane region" description="Helical" evidence="4">
    <location>
        <begin position="373"/>
        <end position="393"/>
    </location>
</feature>
<evidence type="ECO:0000313" key="5">
    <source>
        <dbReference type="EMBL" id="KAH7151764.1"/>
    </source>
</evidence>
<keyword evidence="4" id="KW-0472">Membrane</keyword>
<dbReference type="SUPFAM" id="SSF103473">
    <property type="entry name" value="MFS general substrate transporter"/>
    <property type="match status" value="1"/>
</dbReference>
<feature type="transmembrane region" description="Helical" evidence="4">
    <location>
        <begin position="314"/>
        <end position="335"/>
    </location>
</feature>
<dbReference type="EMBL" id="JAGMUU010000005">
    <property type="protein sequence ID" value="KAH7151764.1"/>
    <property type="molecule type" value="Genomic_DNA"/>
</dbReference>
<dbReference type="Pfam" id="PF07690">
    <property type="entry name" value="MFS_1"/>
    <property type="match status" value="1"/>
</dbReference>
<comment type="similarity">
    <text evidence="2">Belongs to the major facilitator superfamily. Monocarboxylate porter (TC 2.A.1.13) family.</text>
</comment>
<comment type="subcellular location">
    <subcellularLocation>
        <location evidence="1">Membrane</location>
        <topology evidence="1">Multi-pass membrane protein</topology>
    </subcellularLocation>
</comment>
<evidence type="ECO:0000256" key="4">
    <source>
        <dbReference type="SAM" id="Phobius"/>
    </source>
</evidence>
<reference evidence="5" key="1">
    <citation type="journal article" date="2021" name="Nat. Commun.">
        <title>Genetic determinants of endophytism in the Arabidopsis root mycobiome.</title>
        <authorList>
            <person name="Mesny F."/>
            <person name="Miyauchi S."/>
            <person name="Thiergart T."/>
            <person name="Pickel B."/>
            <person name="Atanasova L."/>
            <person name="Karlsson M."/>
            <person name="Huettel B."/>
            <person name="Barry K.W."/>
            <person name="Haridas S."/>
            <person name="Chen C."/>
            <person name="Bauer D."/>
            <person name="Andreopoulos W."/>
            <person name="Pangilinan J."/>
            <person name="LaButti K."/>
            <person name="Riley R."/>
            <person name="Lipzen A."/>
            <person name="Clum A."/>
            <person name="Drula E."/>
            <person name="Henrissat B."/>
            <person name="Kohler A."/>
            <person name="Grigoriev I.V."/>
            <person name="Martin F.M."/>
            <person name="Hacquard S."/>
        </authorList>
    </citation>
    <scope>NUCLEOTIDE SEQUENCE</scope>
    <source>
        <strain evidence="5">MPI-CAGE-AT-0021</strain>
    </source>
</reference>
<keyword evidence="6" id="KW-1185">Reference proteome</keyword>
<dbReference type="Gene3D" id="1.20.1250.20">
    <property type="entry name" value="MFS general substrate transporter like domains"/>
    <property type="match status" value="2"/>
</dbReference>
<feature type="transmembrane region" description="Helical" evidence="4">
    <location>
        <begin position="117"/>
        <end position="135"/>
    </location>
</feature>
<comment type="caution">
    <text evidence="5">The sequence shown here is derived from an EMBL/GenBank/DDBJ whole genome shotgun (WGS) entry which is preliminary data.</text>
</comment>
<feature type="transmembrane region" description="Helical" evidence="4">
    <location>
        <begin position="207"/>
        <end position="226"/>
    </location>
</feature>
<organism evidence="5 6">
    <name type="scientific">Dactylonectria estremocensis</name>
    <dbReference type="NCBI Taxonomy" id="1079267"/>
    <lineage>
        <taxon>Eukaryota</taxon>
        <taxon>Fungi</taxon>
        <taxon>Dikarya</taxon>
        <taxon>Ascomycota</taxon>
        <taxon>Pezizomycotina</taxon>
        <taxon>Sordariomycetes</taxon>
        <taxon>Hypocreomycetidae</taxon>
        <taxon>Hypocreales</taxon>
        <taxon>Nectriaceae</taxon>
        <taxon>Dactylonectria</taxon>
    </lineage>
</organism>
<evidence type="ECO:0000256" key="3">
    <source>
        <dbReference type="ARBA" id="ARBA00023180"/>
    </source>
</evidence>
<feature type="transmembrane region" description="Helical" evidence="4">
    <location>
        <begin position="141"/>
        <end position="162"/>
    </location>
</feature>
<protein>
    <submittedName>
        <fullName evidence="5">Monocarboxylate transporter</fullName>
    </submittedName>
</protein>
<dbReference type="InterPro" id="IPR050327">
    <property type="entry name" value="Proton-linked_MCT"/>
</dbReference>
<feature type="transmembrane region" description="Helical" evidence="4">
    <location>
        <begin position="287"/>
        <end position="307"/>
    </location>
</feature>
<dbReference type="InterPro" id="IPR036259">
    <property type="entry name" value="MFS_trans_sf"/>
</dbReference>
<evidence type="ECO:0000313" key="6">
    <source>
        <dbReference type="Proteomes" id="UP000717696"/>
    </source>
</evidence>
<dbReference type="InterPro" id="IPR011701">
    <property type="entry name" value="MFS"/>
</dbReference>
<dbReference type="PANTHER" id="PTHR11360:SF287">
    <property type="entry name" value="MFS MONOCARBOXYLATE TRANSPORTER"/>
    <property type="match status" value="1"/>
</dbReference>
<keyword evidence="4" id="KW-1133">Transmembrane helix</keyword>
<name>A0A9P9F249_9HYPO</name>
<keyword evidence="3" id="KW-0325">Glycoprotein</keyword>
<dbReference type="Proteomes" id="UP000717696">
    <property type="component" value="Unassembled WGS sequence"/>
</dbReference>
<feature type="transmembrane region" description="Helical" evidence="4">
    <location>
        <begin position="413"/>
        <end position="433"/>
    </location>
</feature>
<feature type="transmembrane region" description="Helical" evidence="4">
    <location>
        <begin position="85"/>
        <end position="105"/>
    </location>
</feature>
<feature type="transmembrane region" description="Helical" evidence="4">
    <location>
        <begin position="341"/>
        <end position="361"/>
    </location>
</feature>
<proteinExistence type="inferred from homology"/>
<dbReference type="AlphaFoldDB" id="A0A9P9F249"/>
<accession>A0A9P9F249</accession>
<dbReference type="GO" id="GO:0016020">
    <property type="term" value="C:membrane"/>
    <property type="evidence" value="ECO:0007669"/>
    <property type="project" value="UniProtKB-SubCell"/>
</dbReference>
<evidence type="ECO:0000256" key="2">
    <source>
        <dbReference type="ARBA" id="ARBA00006727"/>
    </source>
</evidence>
<dbReference type="PANTHER" id="PTHR11360">
    <property type="entry name" value="MONOCARBOXYLATE TRANSPORTER"/>
    <property type="match status" value="1"/>
</dbReference>
<evidence type="ECO:0000256" key="1">
    <source>
        <dbReference type="ARBA" id="ARBA00004141"/>
    </source>
</evidence>
<dbReference type="GO" id="GO:0022857">
    <property type="term" value="F:transmembrane transporter activity"/>
    <property type="evidence" value="ECO:0007669"/>
    <property type="project" value="InterPro"/>
</dbReference>
<feature type="transmembrane region" description="Helical" evidence="4">
    <location>
        <begin position="246"/>
        <end position="267"/>
    </location>
</feature>
<feature type="transmembrane region" description="Helical" evidence="4">
    <location>
        <begin position="174"/>
        <end position="195"/>
    </location>
</feature>
<feature type="transmembrane region" description="Helical" evidence="4">
    <location>
        <begin position="49"/>
        <end position="70"/>
    </location>
</feature>